<protein>
    <submittedName>
        <fullName evidence="2">Uncharacterized protein</fullName>
    </submittedName>
</protein>
<comment type="caution">
    <text evidence="2">The sequence shown here is derived from an EMBL/GenBank/DDBJ whole genome shotgun (WGS) entry which is preliminary data.</text>
</comment>
<sequence>MSERRARREKGARHLWYGLGLVAGVAALVAVQVLPKLEDYALRNGGDAIAPAAGAGAAFSGSTWRLIGIGATPGEDLPQGTTGVTAIIGVTPGDAAAAKAMAKGCETAVRDARQRVWTTSSRVKGVAEVSTLCTQIDEKTYKPILAEPGVEARFQASFAVPADAVSSLRVEVRLPDHYESFVRLTPPGPPSAEPPRAG</sequence>
<evidence type="ECO:0000313" key="2">
    <source>
        <dbReference type="EMBL" id="MFI6504343.1"/>
    </source>
</evidence>
<dbReference type="RefSeq" id="WP_397090092.1">
    <property type="nucleotide sequence ID" value="NZ_JBITGY010000014.1"/>
</dbReference>
<keyword evidence="1" id="KW-1133">Transmembrane helix</keyword>
<evidence type="ECO:0000313" key="3">
    <source>
        <dbReference type="Proteomes" id="UP001612741"/>
    </source>
</evidence>
<keyword evidence="3" id="KW-1185">Reference proteome</keyword>
<dbReference type="EMBL" id="JBITGY010000014">
    <property type="protein sequence ID" value="MFI6504343.1"/>
    <property type="molecule type" value="Genomic_DNA"/>
</dbReference>
<accession>A0ABW7Z8B1</accession>
<gene>
    <name evidence="2" type="ORF">ACIBG2_43655</name>
</gene>
<feature type="transmembrane region" description="Helical" evidence="1">
    <location>
        <begin position="15"/>
        <end position="34"/>
    </location>
</feature>
<proteinExistence type="predicted"/>
<name>A0ABW7Z8B1_9ACTN</name>
<dbReference type="Proteomes" id="UP001612741">
    <property type="component" value="Unassembled WGS sequence"/>
</dbReference>
<organism evidence="2 3">
    <name type="scientific">Nonomuraea typhae</name>
    <dbReference type="NCBI Taxonomy" id="2603600"/>
    <lineage>
        <taxon>Bacteria</taxon>
        <taxon>Bacillati</taxon>
        <taxon>Actinomycetota</taxon>
        <taxon>Actinomycetes</taxon>
        <taxon>Streptosporangiales</taxon>
        <taxon>Streptosporangiaceae</taxon>
        <taxon>Nonomuraea</taxon>
    </lineage>
</organism>
<keyword evidence="1" id="KW-0472">Membrane</keyword>
<evidence type="ECO:0000256" key="1">
    <source>
        <dbReference type="SAM" id="Phobius"/>
    </source>
</evidence>
<keyword evidence="1" id="KW-0812">Transmembrane</keyword>
<reference evidence="2 3" key="1">
    <citation type="submission" date="2024-10" db="EMBL/GenBank/DDBJ databases">
        <title>The Natural Products Discovery Center: Release of the First 8490 Sequenced Strains for Exploring Actinobacteria Biosynthetic Diversity.</title>
        <authorList>
            <person name="Kalkreuter E."/>
            <person name="Kautsar S.A."/>
            <person name="Yang D."/>
            <person name="Bader C.D."/>
            <person name="Teijaro C.N."/>
            <person name="Fluegel L."/>
            <person name="Davis C.M."/>
            <person name="Simpson J.R."/>
            <person name="Lauterbach L."/>
            <person name="Steele A.D."/>
            <person name="Gui C."/>
            <person name="Meng S."/>
            <person name="Li G."/>
            <person name="Viehrig K."/>
            <person name="Ye F."/>
            <person name="Su P."/>
            <person name="Kiefer A.F."/>
            <person name="Nichols A."/>
            <person name="Cepeda A.J."/>
            <person name="Yan W."/>
            <person name="Fan B."/>
            <person name="Jiang Y."/>
            <person name="Adhikari A."/>
            <person name="Zheng C.-J."/>
            <person name="Schuster L."/>
            <person name="Cowan T.M."/>
            <person name="Smanski M.J."/>
            <person name="Chevrette M.G."/>
            <person name="De Carvalho L.P.S."/>
            <person name="Shen B."/>
        </authorList>
    </citation>
    <scope>NUCLEOTIDE SEQUENCE [LARGE SCALE GENOMIC DNA]</scope>
    <source>
        <strain evidence="2 3">NPDC050545</strain>
    </source>
</reference>